<accession>A0A8C5IPN9</accession>
<dbReference type="Proteomes" id="UP000694408">
    <property type="component" value="Unplaced"/>
</dbReference>
<reference evidence="2" key="1">
    <citation type="submission" date="2025-08" db="UniProtKB">
        <authorList>
            <consortium name="Ensembl"/>
        </authorList>
    </citation>
    <scope>IDENTIFICATION</scope>
</reference>
<organism evidence="2 3">
    <name type="scientific">Junco hyemalis</name>
    <name type="common">Dark-eyed junco</name>
    <dbReference type="NCBI Taxonomy" id="40217"/>
    <lineage>
        <taxon>Eukaryota</taxon>
        <taxon>Metazoa</taxon>
        <taxon>Chordata</taxon>
        <taxon>Craniata</taxon>
        <taxon>Vertebrata</taxon>
        <taxon>Euteleostomi</taxon>
        <taxon>Archelosauria</taxon>
        <taxon>Archosauria</taxon>
        <taxon>Dinosauria</taxon>
        <taxon>Saurischia</taxon>
        <taxon>Theropoda</taxon>
        <taxon>Coelurosauria</taxon>
        <taxon>Aves</taxon>
        <taxon>Neognathae</taxon>
        <taxon>Neoaves</taxon>
        <taxon>Telluraves</taxon>
        <taxon>Australaves</taxon>
        <taxon>Passeriformes</taxon>
        <taxon>Passerellidae</taxon>
        <taxon>Junco</taxon>
    </lineage>
</organism>
<dbReference type="Ensembl" id="ENSJHYT00000008588.1">
    <property type="protein sequence ID" value="ENSJHYP00000007030.1"/>
    <property type="gene ID" value="ENSJHYG00000005647.1"/>
</dbReference>
<protein>
    <submittedName>
        <fullName evidence="2">Uncharacterized protein</fullName>
    </submittedName>
</protein>
<reference evidence="2" key="2">
    <citation type="submission" date="2025-09" db="UniProtKB">
        <authorList>
            <consortium name="Ensembl"/>
        </authorList>
    </citation>
    <scope>IDENTIFICATION</scope>
</reference>
<evidence type="ECO:0000313" key="2">
    <source>
        <dbReference type="Ensembl" id="ENSJHYP00000007030.1"/>
    </source>
</evidence>
<proteinExistence type="predicted"/>
<keyword evidence="3" id="KW-1185">Reference proteome</keyword>
<evidence type="ECO:0000256" key="1">
    <source>
        <dbReference type="SAM" id="MobiDB-lite"/>
    </source>
</evidence>
<sequence>QHWQCQLLQEGSTDTSAREIGLAQEGLELPREGWNRPGNVWECLGLPKVAGNGWECPRQWNSGLWGHSTAQHSHVAVDLLGLAVAPQQPPQDPHAPHPGDLLGHAGVGLPHCHAHGALTDAHVPALPAGQRVLPAAGARVHGHGLADDQPILDQLADLLPCKGTGTSWGLPGSTLEFHPSGLP</sequence>
<evidence type="ECO:0000313" key="3">
    <source>
        <dbReference type="Proteomes" id="UP000694408"/>
    </source>
</evidence>
<feature type="region of interest" description="Disordered" evidence="1">
    <location>
        <begin position="85"/>
        <end position="106"/>
    </location>
</feature>
<name>A0A8C5IPN9_JUNHY</name>
<dbReference type="AlphaFoldDB" id="A0A8C5IPN9"/>